<dbReference type="AlphaFoldDB" id="A0A183HSK2"/>
<reference evidence="3" key="1">
    <citation type="submission" date="2016-06" db="UniProtKB">
        <authorList>
            <consortium name="WormBaseParasite"/>
        </authorList>
    </citation>
    <scope>IDENTIFICATION</scope>
</reference>
<protein>
    <submittedName>
        <fullName evidence="1 3">Uncharacterized protein</fullName>
    </submittedName>
</protein>
<reference evidence="1 2" key="2">
    <citation type="submission" date="2018-11" db="EMBL/GenBank/DDBJ databases">
        <authorList>
            <consortium name="Pathogen Informatics"/>
        </authorList>
    </citation>
    <scope>NUCLEOTIDE SEQUENCE [LARGE SCALE GENOMIC DNA]</scope>
</reference>
<dbReference type="EMBL" id="UZAJ01013974">
    <property type="protein sequence ID" value="VDO68696.1"/>
    <property type="molecule type" value="Genomic_DNA"/>
</dbReference>
<name>A0A183HSK2_9BILA</name>
<accession>A0A183HSK2</accession>
<dbReference type="WBParaSite" id="OFLC_0001046301-mRNA-1">
    <property type="protein sequence ID" value="OFLC_0001046301-mRNA-1"/>
    <property type="gene ID" value="OFLC_0001046301"/>
</dbReference>
<evidence type="ECO:0000313" key="3">
    <source>
        <dbReference type="WBParaSite" id="OFLC_0001046301-mRNA-1"/>
    </source>
</evidence>
<evidence type="ECO:0000313" key="1">
    <source>
        <dbReference type="EMBL" id="VDO68696.1"/>
    </source>
</evidence>
<evidence type="ECO:0000313" key="2">
    <source>
        <dbReference type="Proteomes" id="UP000267606"/>
    </source>
</evidence>
<sequence length="35" mass="4140">MKGNCQQRGKICRHLHFLMVHITLITVREEFALCL</sequence>
<organism evidence="3">
    <name type="scientific">Onchocerca flexuosa</name>
    <dbReference type="NCBI Taxonomy" id="387005"/>
    <lineage>
        <taxon>Eukaryota</taxon>
        <taxon>Metazoa</taxon>
        <taxon>Ecdysozoa</taxon>
        <taxon>Nematoda</taxon>
        <taxon>Chromadorea</taxon>
        <taxon>Rhabditida</taxon>
        <taxon>Spirurina</taxon>
        <taxon>Spiruromorpha</taxon>
        <taxon>Filarioidea</taxon>
        <taxon>Onchocercidae</taxon>
        <taxon>Onchocerca</taxon>
    </lineage>
</organism>
<proteinExistence type="predicted"/>
<dbReference type="Proteomes" id="UP000267606">
    <property type="component" value="Unassembled WGS sequence"/>
</dbReference>
<gene>
    <name evidence="1" type="ORF">OFLC_LOCUS10466</name>
</gene>
<keyword evidence="2" id="KW-1185">Reference proteome</keyword>